<proteinExistence type="predicted"/>
<evidence type="ECO:0000256" key="1">
    <source>
        <dbReference type="SAM" id="Phobius"/>
    </source>
</evidence>
<keyword evidence="3" id="KW-1185">Reference proteome</keyword>
<dbReference type="Proteomes" id="UP001642483">
    <property type="component" value="Unassembled WGS sequence"/>
</dbReference>
<keyword evidence="1" id="KW-0472">Membrane</keyword>
<gene>
    <name evidence="2" type="ORF">CVLEPA_LOCUS10622</name>
</gene>
<protein>
    <submittedName>
        <fullName evidence="2">Uncharacterized protein</fullName>
    </submittedName>
</protein>
<keyword evidence="1" id="KW-0812">Transmembrane</keyword>
<evidence type="ECO:0000313" key="2">
    <source>
        <dbReference type="EMBL" id="CAK8680362.1"/>
    </source>
</evidence>
<reference evidence="2 3" key="1">
    <citation type="submission" date="2024-02" db="EMBL/GenBank/DDBJ databases">
        <authorList>
            <person name="Daric V."/>
            <person name="Darras S."/>
        </authorList>
    </citation>
    <scope>NUCLEOTIDE SEQUENCE [LARGE SCALE GENOMIC DNA]</scope>
</reference>
<organism evidence="2 3">
    <name type="scientific">Clavelina lepadiformis</name>
    <name type="common">Light-bulb sea squirt</name>
    <name type="synonym">Ascidia lepadiformis</name>
    <dbReference type="NCBI Taxonomy" id="159417"/>
    <lineage>
        <taxon>Eukaryota</taxon>
        <taxon>Metazoa</taxon>
        <taxon>Chordata</taxon>
        <taxon>Tunicata</taxon>
        <taxon>Ascidiacea</taxon>
        <taxon>Aplousobranchia</taxon>
        <taxon>Clavelinidae</taxon>
        <taxon>Clavelina</taxon>
    </lineage>
</organism>
<name>A0ABP0FPJ0_CLALP</name>
<evidence type="ECO:0000313" key="3">
    <source>
        <dbReference type="Proteomes" id="UP001642483"/>
    </source>
</evidence>
<keyword evidence="1" id="KW-1133">Transmembrane helix</keyword>
<dbReference type="EMBL" id="CAWYQH010000068">
    <property type="protein sequence ID" value="CAK8680362.1"/>
    <property type="molecule type" value="Genomic_DNA"/>
</dbReference>
<sequence>MVQKSEIDLNESNSLESLQKIDRELHFVLSSLSPSLEALATLAPDSQVYTFKNLVGDLKEKASKLSAENVKIKELVGKFSGNFEPPLDGLEGVNYVTFLYENKILGERLKRVLDPSCNKAIQCGIIDENLGKTTQTVSLDEVLKGYLHEKDAEREKELDDYKTLQPGEFKPGGDRMCECEIQADPLADPPYLRVGFAVAGICLACAFLCTGSLAVLSFVYN</sequence>
<feature type="transmembrane region" description="Helical" evidence="1">
    <location>
        <begin position="194"/>
        <end position="220"/>
    </location>
</feature>
<accession>A0ABP0FPJ0</accession>
<comment type="caution">
    <text evidence="2">The sequence shown here is derived from an EMBL/GenBank/DDBJ whole genome shotgun (WGS) entry which is preliminary data.</text>
</comment>